<feature type="region of interest" description="Disordered" evidence="1">
    <location>
        <begin position="607"/>
        <end position="638"/>
    </location>
</feature>
<evidence type="ECO:0000313" key="4">
    <source>
        <dbReference type="Proteomes" id="UP000249464"/>
    </source>
</evidence>
<dbReference type="EMBL" id="FQNC01000047">
    <property type="protein sequence ID" value="SGY73567.1"/>
    <property type="molecule type" value="Genomic_DNA"/>
</dbReference>
<gene>
    <name evidence="3" type="primary">BQ5605_C005g03305</name>
    <name evidence="3" type="ORF">BQ5605_C005G03305</name>
</gene>
<dbReference type="PROSITE" id="PS50181">
    <property type="entry name" value="FBOX"/>
    <property type="match status" value="1"/>
</dbReference>
<keyword evidence="4" id="KW-1185">Reference proteome</keyword>
<dbReference type="SUPFAM" id="SSF81383">
    <property type="entry name" value="F-box domain"/>
    <property type="match status" value="1"/>
</dbReference>
<sequence>MSSKPQVVKIEDVGAISSADVEAIRIARLQALVHLESHEGRNGRFFGSRLPVELLCRIAYELDEQNLVNMTHVSKNWRKALLAEPKLWWRLEELAINHDESIGRVSRFAQRSKGELRFLELEFDNMCECESDLPAIGVLRLCLQEIVRHDGARKLDAIEVNMRGYEEEGDVDGAFECLAMVLQVCELCLVFTSLVSLAKKNRLFSFPSPTRQFCQFAAINLKHFYVDTPFERFPSGAPFFAMLPKVQHLFISTAALELPGDISLPDVFSATYSGRRKANVCKHLEIMSLYGCLLMDTHFPDMPALRVIDLLGVRCDNLYELLSKAAWSLQDLRLATVDTKAPARFIDPEATNNEDADLTPVLQLPRLLHLRYRCERKTPSLWTSPTNAMALPFNVETAALKTLSFNTSHWADIDYDQTYIDDVLSTRNLEKQELINIFRQAPMLEALDLGRVLRAPGPSLLTDALSATGGVSALTHLIINAGLSDKNLETLHSLAPNLRYLDAREAGVTFPALARFANRLRNGSSARLRTWLDKRFRLIIVASKPVQEPKLSQLCLDLRNLLVTLSGTQVAHLATQLVLNSPPNGPTFPTVKAEIFSLASCPTTRSSSAIMDESPSSLGNHGGKKPGKNATRSAAPSLINESARRALTTWQVRREQDLALEWFESSRLDLVWEPPEEFKTFKWDLGPARVDPYALSL</sequence>
<dbReference type="InterPro" id="IPR036047">
    <property type="entry name" value="F-box-like_dom_sf"/>
</dbReference>
<name>A0A2X0MAA3_9BASI</name>
<evidence type="ECO:0000256" key="1">
    <source>
        <dbReference type="SAM" id="MobiDB-lite"/>
    </source>
</evidence>
<dbReference type="Gene3D" id="1.20.1280.50">
    <property type="match status" value="1"/>
</dbReference>
<dbReference type="Proteomes" id="UP000249464">
    <property type="component" value="Unassembled WGS sequence"/>
</dbReference>
<dbReference type="InterPro" id="IPR032675">
    <property type="entry name" value="LRR_dom_sf"/>
</dbReference>
<feature type="compositionally biased region" description="Polar residues" evidence="1">
    <location>
        <begin position="607"/>
        <end position="619"/>
    </location>
</feature>
<dbReference type="Pfam" id="PF12937">
    <property type="entry name" value="F-box-like"/>
    <property type="match status" value="1"/>
</dbReference>
<evidence type="ECO:0000259" key="2">
    <source>
        <dbReference type="PROSITE" id="PS50181"/>
    </source>
</evidence>
<dbReference type="Gene3D" id="3.80.10.10">
    <property type="entry name" value="Ribonuclease Inhibitor"/>
    <property type="match status" value="1"/>
</dbReference>
<dbReference type="SUPFAM" id="SSF52047">
    <property type="entry name" value="RNI-like"/>
    <property type="match status" value="1"/>
</dbReference>
<dbReference type="InterPro" id="IPR001810">
    <property type="entry name" value="F-box_dom"/>
</dbReference>
<dbReference type="AlphaFoldDB" id="A0A2X0MAA3"/>
<reference evidence="3 4" key="1">
    <citation type="submission" date="2016-11" db="EMBL/GenBank/DDBJ databases">
        <authorList>
            <person name="Jaros S."/>
            <person name="Januszkiewicz K."/>
            <person name="Wedrychowicz H."/>
        </authorList>
    </citation>
    <scope>NUCLEOTIDE SEQUENCE [LARGE SCALE GENOMIC DNA]</scope>
</reference>
<evidence type="ECO:0000313" key="3">
    <source>
        <dbReference type="EMBL" id="SGY73567.1"/>
    </source>
</evidence>
<feature type="domain" description="F-box" evidence="2">
    <location>
        <begin position="44"/>
        <end position="91"/>
    </location>
</feature>
<organism evidence="3 4">
    <name type="scientific">Microbotryum silenes-dioicae</name>
    <dbReference type="NCBI Taxonomy" id="796604"/>
    <lineage>
        <taxon>Eukaryota</taxon>
        <taxon>Fungi</taxon>
        <taxon>Dikarya</taxon>
        <taxon>Basidiomycota</taxon>
        <taxon>Pucciniomycotina</taxon>
        <taxon>Microbotryomycetes</taxon>
        <taxon>Microbotryales</taxon>
        <taxon>Microbotryaceae</taxon>
        <taxon>Microbotryum</taxon>
    </lineage>
</organism>
<protein>
    <submittedName>
        <fullName evidence="3">BQ5605_C005g03305 protein</fullName>
    </submittedName>
</protein>
<proteinExistence type="predicted"/>
<accession>A0A2X0MAA3</accession>